<evidence type="ECO:0000313" key="4">
    <source>
        <dbReference type="Proteomes" id="UP001428817"/>
    </source>
</evidence>
<evidence type="ECO:0000259" key="2">
    <source>
        <dbReference type="Pfam" id="PF16170"/>
    </source>
</evidence>
<sequence>MSEDVDDRRQPGASEDAEHEEGYTGAAVVLIEDVSVPVSVMLRGVFQPIDGHYHWYGRLSANEQLDELVAGKRTEVLLRTPVGEGRGALADQDVWGRYRIDGQGRPPFPLELDVSEETS</sequence>
<gene>
    <name evidence="3" type="ORF">GCM10023321_42790</name>
</gene>
<accession>A0ABP9QE14</accession>
<dbReference type="Pfam" id="PF16170">
    <property type="entry name" value="DUF4873"/>
    <property type="match status" value="1"/>
</dbReference>
<reference evidence="4" key="1">
    <citation type="journal article" date="2019" name="Int. J. Syst. Evol. Microbiol.">
        <title>The Global Catalogue of Microorganisms (GCM) 10K type strain sequencing project: providing services to taxonomists for standard genome sequencing and annotation.</title>
        <authorList>
            <consortium name="The Broad Institute Genomics Platform"/>
            <consortium name="The Broad Institute Genome Sequencing Center for Infectious Disease"/>
            <person name="Wu L."/>
            <person name="Ma J."/>
        </authorList>
    </citation>
    <scope>NUCLEOTIDE SEQUENCE [LARGE SCALE GENOMIC DNA]</scope>
    <source>
        <strain evidence="4">JCM 18303</strain>
    </source>
</reference>
<proteinExistence type="predicted"/>
<evidence type="ECO:0000256" key="1">
    <source>
        <dbReference type="SAM" id="MobiDB-lite"/>
    </source>
</evidence>
<dbReference type="EMBL" id="BAABJP010000020">
    <property type="protein sequence ID" value="GAA5160337.1"/>
    <property type="molecule type" value="Genomic_DNA"/>
</dbReference>
<feature type="compositionally biased region" description="Basic and acidic residues" evidence="1">
    <location>
        <begin position="1"/>
        <end position="10"/>
    </location>
</feature>
<name>A0ABP9QE14_9PSEU</name>
<evidence type="ECO:0000313" key="3">
    <source>
        <dbReference type="EMBL" id="GAA5160337.1"/>
    </source>
</evidence>
<keyword evidence="4" id="KW-1185">Reference proteome</keyword>
<feature type="domain" description="DUF4873" evidence="2">
    <location>
        <begin position="20"/>
        <end position="109"/>
    </location>
</feature>
<organism evidence="3 4">
    <name type="scientific">Pseudonocardia eucalypti</name>
    <dbReference type="NCBI Taxonomy" id="648755"/>
    <lineage>
        <taxon>Bacteria</taxon>
        <taxon>Bacillati</taxon>
        <taxon>Actinomycetota</taxon>
        <taxon>Actinomycetes</taxon>
        <taxon>Pseudonocardiales</taxon>
        <taxon>Pseudonocardiaceae</taxon>
        <taxon>Pseudonocardia</taxon>
    </lineage>
</organism>
<feature type="region of interest" description="Disordered" evidence="1">
    <location>
        <begin position="1"/>
        <end position="24"/>
    </location>
</feature>
<comment type="caution">
    <text evidence="3">The sequence shown here is derived from an EMBL/GenBank/DDBJ whole genome shotgun (WGS) entry which is preliminary data.</text>
</comment>
<dbReference type="InterPro" id="IPR032371">
    <property type="entry name" value="DUF4873"/>
</dbReference>
<protein>
    <submittedName>
        <fullName evidence="3">DUF4873 domain-containing protein</fullName>
    </submittedName>
</protein>
<dbReference type="Proteomes" id="UP001428817">
    <property type="component" value="Unassembled WGS sequence"/>
</dbReference>
<dbReference type="RefSeq" id="WP_345703005.1">
    <property type="nucleotide sequence ID" value="NZ_BAABJP010000020.1"/>
</dbReference>